<dbReference type="Proteomes" id="UP000199515">
    <property type="component" value="Unassembled WGS sequence"/>
</dbReference>
<reference evidence="1 2" key="1">
    <citation type="submission" date="2016-10" db="EMBL/GenBank/DDBJ databases">
        <authorList>
            <person name="de Groot N.N."/>
        </authorList>
    </citation>
    <scope>NUCLEOTIDE SEQUENCE [LARGE SCALE GENOMIC DNA]</scope>
    <source>
        <strain evidence="1 2">CPCC 202699</strain>
    </source>
</reference>
<dbReference type="AlphaFoldDB" id="A0A1H3AXS1"/>
<gene>
    <name evidence="1" type="ORF">SAMN05421504_1021092</name>
</gene>
<dbReference type="STRING" id="589385.SAMN05421504_1021092"/>
<protein>
    <submittedName>
        <fullName evidence="1">Uncharacterized protein</fullName>
    </submittedName>
</protein>
<accession>A0A1H3AXS1</accession>
<dbReference type="EMBL" id="FNON01000002">
    <property type="protein sequence ID" value="SDX34208.1"/>
    <property type="molecule type" value="Genomic_DNA"/>
</dbReference>
<dbReference type="InterPro" id="IPR045428">
    <property type="entry name" value="EACC1"/>
</dbReference>
<evidence type="ECO:0000313" key="1">
    <source>
        <dbReference type="EMBL" id="SDX34208.1"/>
    </source>
</evidence>
<evidence type="ECO:0000313" key="2">
    <source>
        <dbReference type="Proteomes" id="UP000199515"/>
    </source>
</evidence>
<sequence>MVSGTVVISLTGSGHELLHLAGWLRGEDDLRPGVTMDEDSIEVVVNSGSVATLCTSVFDWLGHRREIDSVSLSMRAEKA</sequence>
<keyword evidence="2" id="KW-1185">Reference proteome</keyword>
<organism evidence="1 2">
    <name type="scientific">Amycolatopsis xylanica</name>
    <dbReference type="NCBI Taxonomy" id="589385"/>
    <lineage>
        <taxon>Bacteria</taxon>
        <taxon>Bacillati</taxon>
        <taxon>Actinomycetota</taxon>
        <taxon>Actinomycetes</taxon>
        <taxon>Pseudonocardiales</taxon>
        <taxon>Pseudonocardiaceae</taxon>
        <taxon>Amycolatopsis</taxon>
    </lineage>
</organism>
<proteinExistence type="predicted"/>
<dbReference type="Pfam" id="PF19953">
    <property type="entry name" value="EACC1"/>
    <property type="match status" value="1"/>
</dbReference>
<name>A0A1H3AXS1_9PSEU</name>